<keyword evidence="3" id="KW-1185">Reference proteome</keyword>
<evidence type="ECO:0008006" key="4">
    <source>
        <dbReference type="Google" id="ProtNLM"/>
    </source>
</evidence>
<proteinExistence type="predicted"/>
<organism evidence="2 3">
    <name type="scientific">Metallibacterium scheffleri</name>
    <dbReference type="NCBI Taxonomy" id="993689"/>
    <lineage>
        <taxon>Bacteria</taxon>
        <taxon>Pseudomonadati</taxon>
        <taxon>Pseudomonadota</taxon>
        <taxon>Gammaproteobacteria</taxon>
        <taxon>Lysobacterales</taxon>
        <taxon>Rhodanobacteraceae</taxon>
        <taxon>Metallibacterium</taxon>
    </lineage>
</organism>
<protein>
    <recommendedName>
        <fullName evidence="4">H-NS histone family protein</fullName>
    </recommendedName>
</protein>
<comment type="caution">
    <text evidence="2">The sequence shown here is derived from an EMBL/GenBank/DDBJ whole genome shotgun (WGS) entry which is preliminary data.</text>
</comment>
<evidence type="ECO:0000256" key="1">
    <source>
        <dbReference type="SAM" id="Coils"/>
    </source>
</evidence>
<dbReference type="AlphaFoldDB" id="A0A4S3KMK8"/>
<dbReference type="EMBL" id="MWQO01000033">
    <property type="protein sequence ID" value="THD10142.1"/>
    <property type="molecule type" value="Genomic_DNA"/>
</dbReference>
<dbReference type="OrthoDB" id="5297879at2"/>
<name>A0A4S3KMK8_9GAMM</name>
<dbReference type="RefSeq" id="WP_081130388.1">
    <property type="nucleotide sequence ID" value="NZ_LDOS01000005.1"/>
</dbReference>
<accession>A0A4S3KMK8</accession>
<reference evidence="2 3" key="1">
    <citation type="submission" date="2017-02" db="EMBL/GenBank/DDBJ databases">
        <title>Whole genome sequencing of Metallibacterium scheffleri DSM 24874 (T).</title>
        <authorList>
            <person name="Kumar S."/>
            <person name="Patil P."/>
            <person name="Patil P.B."/>
        </authorList>
    </citation>
    <scope>NUCLEOTIDE SEQUENCE [LARGE SCALE GENOMIC DNA]</scope>
    <source>
        <strain evidence="2 3">DSM 24874</strain>
    </source>
</reference>
<dbReference type="Proteomes" id="UP000307749">
    <property type="component" value="Unassembled WGS sequence"/>
</dbReference>
<sequence length="61" mass="7049">MALDLKGFNHVQLHELIAKARQREVDLRKEKLDDLRERIAALLTKDGLTHADVFPKRSLTN</sequence>
<evidence type="ECO:0000313" key="3">
    <source>
        <dbReference type="Proteomes" id="UP000307749"/>
    </source>
</evidence>
<keyword evidence="1" id="KW-0175">Coiled coil</keyword>
<feature type="coiled-coil region" evidence="1">
    <location>
        <begin position="18"/>
        <end position="45"/>
    </location>
</feature>
<dbReference type="STRING" id="993689.GCA_002077135_00360"/>
<gene>
    <name evidence="2" type="ORF">B1806_09765</name>
</gene>
<evidence type="ECO:0000313" key="2">
    <source>
        <dbReference type="EMBL" id="THD10142.1"/>
    </source>
</evidence>